<proteinExistence type="predicted"/>
<dbReference type="Pfam" id="PF09997">
    <property type="entry name" value="DUF2238"/>
    <property type="match status" value="1"/>
</dbReference>
<evidence type="ECO:0000313" key="2">
    <source>
        <dbReference type="EMBL" id="GIG12849.1"/>
    </source>
</evidence>
<keyword evidence="3" id="KW-1185">Reference proteome</keyword>
<protein>
    <recommendedName>
        <fullName evidence="4">DUF2238 domain-containing protein</fullName>
    </recommendedName>
</protein>
<organism evidence="2 3">
    <name type="scientific">Catellatospora methionotrophica</name>
    <dbReference type="NCBI Taxonomy" id="121620"/>
    <lineage>
        <taxon>Bacteria</taxon>
        <taxon>Bacillati</taxon>
        <taxon>Actinomycetota</taxon>
        <taxon>Actinomycetes</taxon>
        <taxon>Micromonosporales</taxon>
        <taxon>Micromonosporaceae</taxon>
        <taxon>Catellatospora</taxon>
    </lineage>
</organism>
<feature type="transmembrane region" description="Helical" evidence="1">
    <location>
        <begin position="89"/>
        <end position="111"/>
    </location>
</feature>
<feature type="transmembrane region" description="Helical" evidence="1">
    <location>
        <begin position="41"/>
        <end position="59"/>
    </location>
</feature>
<keyword evidence="1" id="KW-0812">Transmembrane</keyword>
<sequence>MDSPSPAPDRVTGTALTEQVQALADRPRPGRTPAGRLPRGHLIALAVFAAIVAVSWWHPRWPAEQALHHSLTVLALAGLLWARWRLRLSLSSFVLVLLFLTLHTVAARWIYSYVPYEQWWQALTGTVPSGGRNHFDRLVHFGYGLLLAPVLVQVWRGRGSGRGRAWLQAVQVIVSTGALYELFEWAIALSLAPDAAEAYNGQQGDPWDAQKDMALALLGAALGATAANLPQLLKSRGLRR</sequence>
<gene>
    <name evidence="2" type="ORF">Cme02nite_11810</name>
</gene>
<dbReference type="InterPro" id="IPR014509">
    <property type="entry name" value="YjdF-like"/>
</dbReference>
<evidence type="ECO:0008006" key="4">
    <source>
        <dbReference type="Google" id="ProtNLM"/>
    </source>
</evidence>
<keyword evidence="1" id="KW-1133">Transmembrane helix</keyword>
<evidence type="ECO:0000256" key="1">
    <source>
        <dbReference type="SAM" id="Phobius"/>
    </source>
</evidence>
<feature type="transmembrane region" description="Helical" evidence="1">
    <location>
        <begin position="138"/>
        <end position="157"/>
    </location>
</feature>
<name>A0A8J3LBY3_9ACTN</name>
<keyword evidence="1" id="KW-0472">Membrane</keyword>
<dbReference type="AlphaFoldDB" id="A0A8J3LBY3"/>
<dbReference type="EMBL" id="BONJ01000003">
    <property type="protein sequence ID" value="GIG12849.1"/>
    <property type="molecule type" value="Genomic_DNA"/>
</dbReference>
<accession>A0A8J3LBY3</accession>
<reference evidence="2" key="1">
    <citation type="submission" date="2021-01" db="EMBL/GenBank/DDBJ databases">
        <title>Whole genome shotgun sequence of Catellatospora methionotrophica NBRC 14553.</title>
        <authorList>
            <person name="Komaki H."/>
            <person name="Tamura T."/>
        </authorList>
    </citation>
    <scope>NUCLEOTIDE SEQUENCE</scope>
    <source>
        <strain evidence="2">NBRC 14553</strain>
    </source>
</reference>
<evidence type="ECO:0000313" key="3">
    <source>
        <dbReference type="Proteomes" id="UP000660339"/>
    </source>
</evidence>
<feature type="transmembrane region" description="Helical" evidence="1">
    <location>
        <begin position="65"/>
        <end position="82"/>
    </location>
</feature>
<dbReference type="RefSeq" id="WP_239085794.1">
    <property type="nucleotide sequence ID" value="NZ_BAAATT010000026.1"/>
</dbReference>
<dbReference type="Proteomes" id="UP000660339">
    <property type="component" value="Unassembled WGS sequence"/>
</dbReference>
<comment type="caution">
    <text evidence="2">The sequence shown here is derived from an EMBL/GenBank/DDBJ whole genome shotgun (WGS) entry which is preliminary data.</text>
</comment>